<dbReference type="GO" id="GO:0016020">
    <property type="term" value="C:membrane"/>
    <property type="evidence" value="ECO:0007669"/>
    <property type="project" value="TreeGrafter"/>
</dbReference>
<dbReference type="Proteomes" id="UP000319160">
    <property type="component" value="Unassembled WGS sequence"/>
</dbReference>
<dbReference type="PANTHER" id="PTHR43798:SF33">
    <property type="entry name" value="HYDROLASE, PUTATIVE (AFU_ORTHOLOGUE AFUA_2G14860)-RELATED"/>
    <property type="match status" value="1"/>
</dbReference>
<evidence type="ECO:0000259" key="2">
    <source>
        <dbReference type="Pfam" id="PF00561"/>
    </source>
</evidence>
<comment type="caution">
    <text evidence="3">The sequence shown here is derived from an EMBL/GenBank/DDBJ whole genome shotgun (WGS) entry which is preliminary data.</text>
</comment>
<organism evidence="3 4">
    <name type="scientific">Xylaria flabelliformis</name>
    <dbReference type="NCBI Taxonomy" id="2512241"/>
    <lineage>
        <taxon>Eukaryota</taxon>
        <taxon>Fungi</taxon>
        <taxon>Dikarya</taxon>
        <taxon>Ascomycota</taxon>
        <taxon>Pezizomycotina</taxon>
        <taxon>Sordariomycetes</taxon>
        <taxon>Xylariomycetidae</taxon>
        <taxon>Xylariales</taxon>
        <taxon>Xylariaceae</taxon>
        <taxon>Xylaria</taxon>
    </lineage>
</organism>
<dbReference type="AlphaFoldDB" id="A0A553HZ13"/>
<accession>A0A553HZ13</accession>
<protein>
    <recommendedName>
        <fullName evidence="2">AB hydrolase-1 domain-containing protein</fullName>
    </recommendedName>
</protein>
<feature type="domain" description="AB hydrolase-1" evidence="2">
    <location>
        <begin position="257"/>
        <end position="378"/>
    </location>
</feature>
<dbReference type="SUPFAM" id="SSF53474">
    <property type="entry name" value="alpha/beta-Hydrolases"/>
    <property type="match status" value="1"/>
</dbReference>
<feature type="chain" id="PRO_5021886977" description="AB hydrolase-1 domain-containing protein" evidence="1">
    <location>
        <begin position="17"/>
        <end position="528"/>
    </location>
</feature>
<evidence type="ECO:0000313" key="3">
    <source>
        <dbReference type="EMBL" id="TRX93198.1"/>
    </source>
</evidence>
<dbReference type="InterPro" id="IPR000073">
    <property type="entry name" value="AB_hydrolase_1"/>
</dbReference>
<sequence length="528" mass="58955">MLTAALLFLSLSLATGKTKSTHGPPSYEAGLDATDCQLRCPKSTDLSQVILPAITHIQHETGEWENILECWSVNTTTTNMPGVDNAFRLDWEEGFDAAYQYTFYGSSFMPSHPTPEPSLAIMSAGIDNVGDVRVPSDGQVFDLTTFYLLIVSWYSAAVLFRDTSTDHARGPAPPQIPLYLSALSNWTQTPPSSCQDLRIPVHVEKTATGEFRTDPYNDEIFFALAERKILVSNSYEMSARLCVPEDIQGPHADTLQVLIHGASFNKNMWDSQYKPERYSWVQRMSYEGYSTLAIDLVGSGNSTFPDGLLEVQTQMYVETVHHLVQKLRRGEVDGRVWNKIVLVGFSIGGMMGNSLAQQYPDDFDALVLHAISWDTSWIYPAFLSGLQAPAQQVDPKKWGHIPATYQTQSTREGRLVACFAGSYEHDIVEYDWQTRDFDTLGAAITFTFHLVEAPEYNGPVFLGLGDQDSTFCGGRFCHEQPAHLVSFTFITFIEWSKEDVLYGPSPGPEVFNGSMTWRLKILEKGLVP</sequence>
<dbReference type="STRING" id="2512241.A0A553HZ13"/>
<evidence type="ECO:0000256" key="1">
    <source>
        <dbReference type="SAM" id="SignalP"/>
    </source>
</evidence>
<reference evidence="4" key="1">
    <citation type="submission" date="2019-06" db="EMBL/GenBank/DDBJ databases">
        <title>Draft genome sequence of the griseofulvin-producing fungus Xylaria cubensis strain G536.</title>
        <authorList>
            <person name="Mead M.E."/>
            <person name="Raja H.A."/>
            <person name="Steenwyk J.L."/>
            <person name="Knowles S.L."/>
            <person name="Oberlies N.H."/>
            <person name="Rokas A."/>
        </authorList>
    </citation>
    <scope>NUCLEOTIDE SEQUENCE [LARGE SCALE GENOMIC DNA]</scope>
    <source>
        <strain evidence="4">G536</strain>
    </source>
</reference>
<dbReference type="Pfam" id="PF00561">
    <property type="entry name" value="Abhydrolase_1"/>
    <property type="match status" value="1"/>
</dbReference>
<gene>
    <name evidence="3" type="ORF">FHL15_005777</name>
</gene>
<proteinExistence type="predicted"/>
<dbReference type="EMBL" id="VFLP01000030">
    <property type="protein sequence ID" value="TRX93198.1"/>
    <property type="molecule type" value="Genomic_DNA"/>
</dbReference>
<keyword evidence="4" id="KW-1185">Reference proteome</keyword>
<feature type="signal peptide" evidence="1">
    <location>
        <begin position="1"/>
        <end position="16"/>
    </location>
</feature>
<name>A0A553HZ13_9PEZI</name>
<evidence type="ECO:0000313" key="4">
    <source>
        <dbReference type="Proteomes" id="UP000319160"/>
    </source>
</evidence>
<dbReference type="PANTHER" id="PTHR43798">
    <property type="entry name" value="MONOACYLGLYCEROL LIPASE"/>
    <property type="match status" value="1"/>
</dbReference>
<dbReference type="OrthoDB" id="190201at2759"/>
<dbReference type="InterPro" id="IPR029058">
    <property type="entry name" value="AB_hydrolase_fold"/>
</dbReference>
<dbReference type="Gene3D" id="3.40.50.1820">
    <property type="entry name" value="alpha/beta hydrolase"/>
    <property type="match status" value="1"/>
</dbReference>
<dbReference type="InterPro" id="IPR050266">
    <property type="entry name" value="AB_hydrolase_sf"/>
</dbReference>
<keyword evidence="1" id="KW-0732">Signal</keyword>